<dbReference type="Gene3D" id="2.60.120.260">
    <property type="entry name" value="Galactose-binding domain-like"/>
    <property type="match status" value="1"/>
</dbReference>
<evidence type="ECO:0000313" key="14">
    <source>
        <dbReference type="EMBL" id="MCW3788278.1"/>
    </source>
</evidence>
<keyword evidence="8" id="KW-0325">Glycoprotein</keyword>
<dbReference type="PANTHER" id="PTHR31297:SF34">
    <property type="entry name" value="GLUCAN 1,3-BETA-GLUCOSIDASE 2"/>
    <property type="match status" value="1"/>
</dbReference>
<evidence type="ECO:0000256" key="11">
    <source>
        <dbReference type="ARBA" id="ARBA00037126"/>
    </source>
</evidence>
<keyword evidence="3" id="KW-0812">Transmembrane</keyword>
<dbReference type="CDD" id="cd23342">
    <property type="entry name" value="beta-trefoil_FSCN_ZgPorA-like"/>
    <property type="match status" value="1"/>
</dbReference>
<dbReference type="RefSeq" id="WP_301191839.1">
    <property type="nucleotide sequence ID" value="NZ_JAPDPJ010000049.1"/>
</dbReference>
<dbReference type="SUPFAM" id="SSF49785">
    <property type="entry name" value="Galactose-binding domain-like"/>
    <property type="match status" value="1"/>
</dbReference>
<comment type="caution">
    <text evidence="14">The sequence shown here is derived from an EMBL/GenBank/DDBJ whole genome shotgun (WGS) entry which is preliminary data.</text>
</comment>
<keyword evidence="5" id="KW-0735">Signal-anchor</keyword>
<keyword evidence="15" id="KW-1185">Reference proteome</keyword>
<evidence type="ECO:0000256" key="1">
    <source>
        <dbReference type="ARBA" id="ARBA00004401"/>
    </source>
</evidence>
<dbReference type="PROSITE" id="PS50022">
    <property type="entry name" value="FA58C_3"/>
    <property type="match status" value="1"/>
</dbReference>
<reference evidence="14" key="1">
    <citation type="submission" date="2022-10" db="EMBL/GenBank/DDBJ databases">
        <authorList>
            <person name="Yu W.X."/>
        </authorList>
    </citation>
    <scope>NUCLEOTIDE SEQUENCE</scope>
    <source>
        <strain evidence="14">AAT</strain>
    </source>
</reference>
<dbReference type="GO" id="GO:0008422">
    <property type="term" value="F:beta-glucosidase activity"/>
    <property type="evidence" value="ECO:0007669"/>
    <property type="project" value="TreeGrafter"/>
</dbReference>
<dbReference type="Pfam" id="PF00754">
    <property type="entry name" value="F5_F8_type_C"/>
    <property type="match status" value="1"/>
</dbReference>
<dbReference type="Proteomes" id="UP001209229">
    <property type="component" value="Unassembled WGS sequence"/>
</dbReference>
<evidence type="ECO:0000256" key="9">
    <source>
        <dbReference type="ARBA" id="ARBA00023295"/>
    </source>
</evidence>
<protein>
    <recommendedName>
        <fullName evidence="12">Exo-1,3-beta-glucanase D</fullName>
    </recommendedName>
</protein>
<evidence type="ECO:0000256" key="3">
    <source>
        <dbReference type="ARBA" id="ARBA00022692"/>
    </source>
</evidence>
<dbReference type="SUPFAM" id="SSF50405">
    <property type="entry name" value="Actin-crosslinking proteins"/>
    <property type="match status" value="1"/>
</dbReference>
<sequence>MIILLFFSFIGAAQITEQDFLSANGQVLCNTKGDTILLRGTNLGAWLSFENWMGPSGYGAINRTNWSVTAQYSQVGSNASNIIDGDLNTAWNSGRSQYTTNQWITIDMGQAEIFNRVEFKTTQNTSEYPRAFEIYQSPNGVQWTLLGSFSSNNGDIQAYTDVACCRYIRIVQTQQVIENWSISELNISMNDDIHVRRALINRFGEEGADELIDYYCRMWITESDLDQIKGMGMNVVRVPFFWMEIMREDGTIKSNAFRHLDWLVEKCTQRGIYIILDLHCSPGGNDGYFTSGMAVSNDLWSNTYYQDLTAKIWEEVATHYAGNPAIACYDILNESWSNSAEMTVDQFYDVLYDAIRAKDTDHTICVQAFPNFDYVTSPANHGWTNVMYQAHYYNTDYHNYSSQDGFAEAAISNMLWYQYNWNVPVIAGEFSFWEHTDVWEKFLRGLNSANISWTNWSYKCRESIDSRDNFAFYTDNFNQDPDLIYDDIATIKSKWDQFGSEYFMENSTLINLVSNAISTEPELPVGKQIYIQQYDDQYLELLDNEQLGFSSYDIQSANSFTIKKVENNQVVIIGSNNKYLSTEGGSAPMTCSRDGYDGWERFTWIDLGNHQFGLFAHSGFVCGQGGNGASLVCDRTALSGWERFVWTEEVVNAVPSVNKPKGIIVFDRMIKNLESTSKEVSIYNYMGQLVYKLTLEGNSSAALSLSKGYYILNIKSEGFTDQEKMILQ</sequence>
<evidence type="ECO:0000256" key="2">
    <source>
        <dbReference type="ARBA" id="ARBA00022475"/>
    </source>
</evidence>
<feature type="domain" description="F5/8 type C" evidence="13">
    <location>
        <begin position="48"/>
        <end position="190"/>
    </location>
</feature>
<evidence type="ECO:0000256" key="7">
    <source>
        <dbReference type="ARBA" id="ARBA00023136"/>
    </source>
</evidence>
<evidence type="ECO:0000256" key="10">
    <source>
        <dbReference type="ARBA" id="ARBA00023316"/>
    </source>
</evidence>
<evidence type="ECO:0000313" key="15">
    <source>
        <dbReference type="Proteomes" id="UP001209229"/>
    </source>
</evidence>
<gene>
    <name evidence="14" type="ORF">OM075_17550</name>
</gene>
<dbReference type="PANTHER" id="PTHR31297">
    <property type="entry name" value="GLUCAN ENDO-1,6-BETA-GLUCOSIDASE B"/>
    <property type="match status" value="1"/>
</dbReference>
<keyword evidence="4" id="KW-0378">Hydrolase</keyword>
<comment type="subcellular location">
    <subcellularLocation>
        <location evidence="1">Cell membrane</location>
        <topology evidence="1">Single-pass type II membrane protein</topology>
    </subcellularLocation>
</comment>
<dbReference type="InterPro" id="IPR008979">
    <property type="entry name" value="Galactose-bd-like_sf"/>
</dbReference>
<evidence type="ECO:0000259" key="13">
    <source>
        <dbReference type="PROSITE" id="PS50022"/>
    </source>
</evidence>
<keyword evidence="2" id="KW-1003">Cell membrane</keyword>
<evidence type="ECO:0000256" key="5">
    <source>
        <dbReference type="ARBA" id="ARBA00022968"/>
    </source>
</evidence>
<proteinExistence type="predicted"/>
<dbReference type="NCBIfam" id="TIGR04183">
    <property type="entry name" value="Por_Secre_tail"/>
    <property type="match status" value="1"/>
</dbReference>
<dbReference type="AlphaFoldDB" id="A0AAE3SGA4"/>
<keyword evidence="7" id="KW-0472">Membrane</keyword>
<name>A0AAE3SGA4_9BACT</name>
<dbReference type="Gene3D" id="3.20.20.80">
    <property type="entry name" value="Glycosidases"/>
    <property type="match status" value="1"/>
</dbReference>
<dbReference type="GO" id="GO:0030245">
    <property type="term" value="P:cellulose catabolic process"/>
    <property type="evidence" value="ECO:0007669"/>
    <property type="project" value="UniProtKB-KW"/>
</dbReference>
<comment type="function">
    <text evidence="11">Glucosidase involved in the degradation of cellulosic biomass. Active on lichenan.</text>
</comment>
<dbReference type="InterPro" id="IPR001547">
    <property type="entry name" value="Glyco_hydro_5"/>
</dbReference>
<dbReference type="Gene3D" id="2.80.10.50">
    <property type="match status" value="1"/>
</dbReference>
<dbReference type="GO" id="GO:0009986">
    <property type="term" value="C:cell surface"/>
    <property type="evidence" value="ECO:0007669"/>
    <property type="project" value="TreeGrafter"/>
</dbReference>
<evidence type="ECO:0000256" key="6">
    <source>
        <dbReference type="ARBA" id="ARBA00022989"/>
    </source>
</evidence>
<keyword evidence="6" id="KW-1133">Transmembrane helix</keyword>
<dbReference type="Pfam" id="PF00150">
    <property type="entry name" value="Cellulase"/>
    <property type="match status" value="1"/>
</dbReference>
<dbReference type="GO" id="GO:0005576">
    <property type="term" value="C:extracellular region"/>
    <property type="evidence" value="ECO:0007669"/>
    <property type="project" value="TreeGrafter"/>
</dbReference>
<dbReference type="SUPFAM" id="SSF51445">
    <property type="entry name" value="(Trans)glycosidases"/>
    <property type="match status" value="1"/>
</dbReference>
<keyword evidence="9" id="KW-0326">Glycosidase</keyword>
<accession>A0AAE3SGA4</accession>
<organism evidence="14 15">
    <name type="scientific">Plebeiibacterium sediminum</name>
    <dbReference type="NCBI Taxonomy" id="2992112"/>
    <lineage>
        <taxon>Bacteria</taxon>
        <taxon>Pseudomonadati</taxon>
        <taxon>Bacteroidota</taxon>
        <taxon>Bacteroidia</taxon>
        <taxon>Marinilabiliales</taxon>
        <taxon>Marinilabiliaceae</taxon>
        <taxon>Plebeiibacterium</taxon>
    </lineage>
</organism>
<dbReference type="EMBL" id="JAPDPJ010000049">
    <property type="protein sequence ID" value="MCW3788278.1"/>
    <property type="molecule type" value="Genomic_DNA"/>
</dbReference>
<evidence type="ECO:0000256" key="8">
    <source>
        <dbReference type="ARBA" id="ARBA00023180"/>
    </source>
</evidence>
<evidence type="ECO:0000256" key="12">
    <source>
        <dbReference type="ARBA" id="ARBA00041260"/>
    </source>
</evidence>
<dbReference type="InterPro" id="IPR008999">
    <property type="entry name" value="Actin-crosslinking"/>
</dbReference>
<keyword evidence="10" id="KW-0961">Cell wall biogenesis/degradation</keyword>
<evidence type="ECO:0000256" key="4">
    <source>
        <dbReference type="ARBA" id="ARBA00022801"/>
    </source>
</evidence>
<dbReference type="InterPro" id="IPR026444">
    <property type="entry name" value="Secre_tail"/>
</dbReference>
<dbReference type="InterPro" id="IPR000421">
    <property type="entry name" value="FA58C"/>
</dbReference>
<dbReference type="InterPro" id="IPR017853">
    <property type="entry name" value="GH"/>
</dbReference>
<dbReference type="InterPro" id="IPR050386">
    <property type="entry name" value="Glycosyl_hydrolase_5"/>
</dbReference>